<dbReference type="RefSeq" id="XP_043009593.1">
    <property type="nucleotide sequence ID" value="XM_043154302.1"/>
</dbReference>
<feature type="compositionally biased region" description="Basic residues" evidence="1">
    <location>
        <begin position="234"/>
        <end position="250"/>
    </location>
</feature>
<reference evidence="2" key="1">
    <citation type="journal article" date="2021" name="Genome Biol. Evol.">
        <title>The assembled and annotated genome of the fairy-ring fungus Marasmius oreades.</title>
        <authorList>
            <person name="Hiltunen M."/>
            <person name="Ament-Velasquez S.L."/>
            <person name="Johannesson H."/>
        </authorList>
    </citation>
    <scope>NUCLEOTIDE SEQUENCE</scope>
    <source>
        <strain evidence="2">03SP1</strain>
    </source>
</reference>
<evidence type="ECO:0000256" key="1">
    <source>
        <dbReference type="SAM" id="MobiDB-lite"/>
    </source>
</evidence>
<dbReference type="Proteomes" id="UP001049176">
    <property type="component" value="Chromosome 5"/>
</dbReference>
<gene>
    <name evidence="2" type="ORF">E1B28_009408</name>
</gene>
<feature type="compositionally biased region" description="Basic and acidic residues" evidence="1">
    <location>
        <begin position="55"/>
        <end position="65"/>
    </location>
</feature>
<feature type="region of interest" description="Disordered" evidence="1">
    <location>
        <begin position="181"/>
        <end position="259"/>
    </location>
</feature>
<organism evidence="2 3">
    <name type="scientific">Marasmius oreades</name>
    <name type="common">fairy-ring Marasmius</name>
    <dbReference type="NCBI Taxonomy" id="181124"/>
    <lineage>
        <taxon>Eukaryota</taxon>
        <taxon>Fungi</taxon>
        <taxon>Dikarya</taxon>
        <taxon>Basidiomycota</taxon>
        <taxon>Agaricomycotina</taxon>
        <taxon>Agaricomycetes</taxon>
        <taxon>Agaricomycetidae</taxon>
        <taxon>Agaricales</taxon>
        <taxon>Marasmiineae</taxon>
        <taxon>Marasmiaceae</taxon>
        <taxon>Marasmius</taxon>
    </lineage>
</organism>
<dbReference type="KEGG" id="more:E1B28_009408"/>
<accession>A0A9P7UT53</accession>
<keyword evidence="3" id="KW-1185">Reference proteome</keyword>
<protein>
    <submittedName>
        <fullName evidence="2">Uncharacterized protein</fullName>
    </submittedName>
</protein>
<proteinExistence type="predicted"/>
<comment type="caution">
    <text evidence="2">The sequence shown here is derived from an EMBL/GenBank/DDBJ whole genome shotgun (WGS) entry which is preliminary data.</text>
</comment>
<dbReference type="OrthoDB" id="2976199at2759"/>
<evidence type="ECO:0000313" key="2">
    <source>
        <dbReference type="EMBL" id="KAG7093123.1"/>
    </source>
</evidence>
<feature type="region of interest" description="Disordered" evidence="1">
    <location>
        <begin position="55"/>
        <end position="159"/>
    </location>
</feature>
<dbReference type="AlphaFoldDB" id="A0A9P7UT53"/>
<dbReference type="GeneID" id="66078484"/>
<name>A0A9P7UT53_9AGAR</name>
<sequence length="259" mass="29469">MTEYDYSPEGAARHQQKMDVICRWTHETGRYRPADPFAPTTPAMHVRAIQDVREGERDAWKGERGHGRKKHRSRSMGERESRPTHSRSQSYVQAPPVIPGSIPQLHGQSSAAYHGHRSQPKRSTTMPLPPPVPPVPTRSPPVRSHTTHSNQSYNVYYPPQMARPGEPLMMPQGAVTFLPRPQYIQSPLPSPGYSPRRESKSWLSKLGSIFSSRSPSPPSVVYVQNYESPSPKPTRSKSSKSKGKRRHSERRRSERRYSY</sequence>
<evidence type="ECO:0000313" key="3">
    <source>
        <dbReference type="Proteomes" id="UP001049176"/>
    </source>
</evidence>
<feature type="compositionally biased region" description="Pro residues" evidence="1">
    <location>
        <begin position="127"/>
        <end position="139"/>
    </location>
</feature>
<dbReference type="EMBL" id="CM032185">
    <property type="protein sequence ID" value="KAG7093123.1"/>
    <property type="molecule type" value="Genomic_DNA"/>
</dbReference>